<dbReference type="AlphaFoldDB" id="A0A2N5E6I0"/>
<reference evidence="6 7" key="1">
    <citation type="submission" date="2017-12" db="EMBL/GenBank/DDBJ databases">
        <title>Characterization of six clinical isolates of Enterochimera gen. nov., a novel genus of the Yersiniaciae family and the three species Enterochimera arupensis sp. nov., Enterochimera coloradensis sp. nov, and Enterochimera californica sp. nov.</title>
        <authorList>
            <person name="Rossi A."/>
            <person name="Fisher M."/>
        </authorList>
    </citation>
    <scope>NUCLEOTIDE SEQUENCE [LARGE SCALE GENOMIC DNA]</scope>
    <source>
        <strain evidence="7">2016-Iso4</strain>
    </source>
</reference>
<evidence type="ECO:0000256" key="2">
    <source>
        <dbReference type="ARBA" id="ARBA00023125"/>
    </source>
</evidence>
<dbReference type="GO" id="GO:0003700">
    <property type="term" value="F:DNA-binding transcription factor activity"/>
    <property type="evidence" value="ECO:0007669"/>
    <property type="project" value="InterPro"/>
</dbReference>
<dbReference type="InterPro" id="IPR053988">
    <property type="entry name" value="MlrA-like_helical"/>
</dbReference>
<protein>
    <recommendedName>
        <fullName evidence="5">HTH merR-type domain-containing protein</fullName>
    </recommendedName>
</protein>
<gene>
    <name evidence="6" type="ORF">CYR32_07810</name>
</gene>
<feature type="domain" description="HTH merR-type" evidence="5">
    <location>
        <begin position="16"/>
        <end position="84"/>
    </location>
</feature>
<dbReference type="InterPro" id="IPR047057">
    <property type="entry name" value="MerR_fam"/>
</dbReference>
<organism evidence="6 7">
    <name type="scientific">Chimaeribacter coloradensis</name>
    <dbReference type="NCBI Taxonomy" id="2060068"/>
    <lineage>
        <taxon>Bacteria</taxon>
        <taxon>Pseudomonadati</taxon>
        <taxon>Pseudomonadota</taxon>
        <taxon>Gammaproteobacteria</taxon>
        <taxon>Enterobacterales</taxon>
        <taxon>Yersiniaceae</taxon>
        <taxon>Chimaeribacter</taxon>
    </lineage>
</organism>
<evidence type="ECO:0000256" key="4">
    <source>
        <dbReference type="SAM" id="MobiDB-lite"/>
    </source>
</evidence>
<dbReference type="Pfam" id="PF22267">
    <property type="entry name" value="MlrA_C"/>
    <property type="match status" value="1"/>
</dbReference>
<evidence type="ECO:0000313" key="6">
    <source>
        <dbReference type="EMBL" id="PLR36925.1"/>
    </source>
</evidence>
<dbReference type="EMBL" id="PJZH01000005">
    <property type="protein sequence ID" value="PLR36925.1"/>
    <property type="molecule type" value="Genomic_DNA"/>
</dbReference>
<dbReference type="Proteomes" id="UP000234503">
    <property type="component" value="Unassembled WGS sequence"/>
</dbReference>
<evidence type="ECO:0000313" key="7">
    <source>
        <dbReference type="Proteomes" id="UP000234503"/>
    </source>
</evidence>
<keyword evidence="3" id="KW-0804">Transcription</keyword>
<dbReference type="Pfam" id="PF22270">
    <property type="entry name" value="MlrA_helical"/>
    <property type="match status" value="1"/>
</dbReference>
<dbReference type="PRINTS" id="PR00040">
    <property type="entry name" value="HTHMERR"/>
</dbReference>
<keyword evidence="1" id="KW-0805">Transcription regulation</keyword>
<dbReference type="CDD" id="cd00592">
    <property type="entry name" value="HTH_MerR-like"/>
    <property type="match status" value="1"/>
</dbReference>
<comment type="caution">
    <text evidence="6">The sequence shown here is derived from an EMBL/GenBank/DDBJ whole genome shotgun (WGS) entry which is preliminary data.</text>
</comment>
<name>A0A2N5E6I0_9GAMM</name>
<dbReference type="InterPro" id="IPR009061">
    <property type="entry name" value="DNA-bd_dom_put_sf"/>
</dbReference>
<sequence>MVQKTPIPFKETGMALYSIDVVAQLCGVNPVTLRSWQRHGLLKPQRDADGKRSYSDSDISRAHIILHWVSRGVPLTQIRAILSGDAKQVSQGWQAQQEALLYHLEHHETAKLRHLLWRYGREVPSENLVNDILRPLRLFLGSGRQAALLQQRAMLDVAIMEYASFTMHTARKRPGAPVLLLAWQAKDSLELWLEAIRLVSEGLRVELLPYPLPQPELERYQVENFFIWSDKALTLLQQLQFEAWLAKGLAVMLIGPAAKTVFMAPVETPPVPAAENDGDIPRDDAGDDAVSLPA</sequence>
<dbReference type="SMART" id="SM00422">
    <property type="entry name" value="HTH_MERR"/>
    <property type="match status" value="1"/>
</dbReference>
<accession>A0A2N5E6I0</accession>
<dbReference type="GO" id="GO:0003677">
    <property type="term" value="F:DNA binding"/>
    <property type="evidence" value="ECO:0007669"/>
    <property type="project" value="UniProtKB-KW"/>
</dbReference>
<keyword evidence="2" id="KW-0238">DNA-binding</keyword>
<evidence type="ECO:0000256" key="1">
    <source>
        <dbReference type="ARBA" id="ARBA00023015"/>
    </source>
</evidence>
<dbReference type="InterPro" id="IPR000551">
    <property type="entry name" value="MerR-type_HTH_dom"/>
</dbReference>
<dbReference type="InterPro" id="IPR053987">
    <property type="entry name" value="MlrA-like_C"/>
</dbReference>
<dbReference type="PROSITE" id="PS50937">
    <property type="entry name" value="HTH_MERR_2"/>
    <property type="match status" value="1"/>
</dbReference>
<dbReference type="Pfam" id="PF13411">
    <property type="entry name" value="MerR_1"/>
    <property type="match status" value="1"/>
</dbReference>
<keyword evidence="7" id="KW-1185">Reference proteome</keyword>
<dbReference type="PANTHER" id="PTHR30204:SF67">
    <property type="entry name" value="HTH-TYPE TRANSCRIPTIONAL REGULATOR MLRA-RELATED"/>
    <property type="match status" value="1"/>
</dbReference>
<dbReference type="SUPFAM" id="SSF46955">
    <property type="entry name" value="Putative DNA-binding domain"/>
    <property type="match status" value="1"/>
</dbReference>
<proteinExistence type="predicted"/>
<evidence type="ECO:0000259" key="5">
    <source>
        <dbReference type="PROSITE" id="PS50937"/>
    </source>
</evidence>
<feature type="region of interest" description="Disordered" evidence="4">
    <location>
        <begin position="270"/>
        <end position="294"/>
    </location>
</feature>
<evidence type="ECO:0000256" key="3">
    <source>
        <dbReference type="ARBA" id="ARBA00023163"/>
    </source>
</evidence>
<dbReference type="OrthoDB" id="9800334at2"/>
<dbReference type="PANTHER" id="PTHR30204">
    <property type="entry name" value="REDOX-CYCLING DRUG-SENSING TRANSCRIPTIONAL ACTIVATOR SOXR"/>
    <property type="match status" value="1"/>
</dbReference>
<dbReference type="Gene3D" id="1.10.1660.10">
    <property type="match status" value="1"/>
</dbReference>